<protein>
    <submittedName>
        <fullName evidence="2">Ribosome-associated protein YbcJ (S4-like RNA binding protein)</fullName>
    </submittedName>
</protein>
<evidence type="ECO:0000313" key="3">
    <source>
        <dbReference type="Proteomes" id="UP000295518"/>
    </source>
</evidence>
<accession>A0A4R6IE19</accession>
<sequence length="71" mass="7926">MNIEITGEDIKIGQLLKKLGHISTGGRASIFLENHVVKINGSRITTRSTKVKIGDIVWIDEQLIKIISKKE</sequence>
<dbReference type="Pfam" id="PF13275">
    <property type="entry name" value="S4_2"/>
    <property type="match status" value="1"/>
</dbReference>
<dbReference type="EMBL" id="SNWN01000012">
    <property type="protein sequence ID" value="TDO19867.1"/>
    <property type="molecule type" value="Genomic_DNA"/>
</dbReference>
<gene>
    <name evidence="2" type="ORF">EI74_0506</name>
</gene>
<comment type="caution">
    <text evidence="2">The sequence shown here is derived from an EMBL/GenBank/DDBJ whole genome shotgun (WGS) entry which is preliminary data.</text>
</comment>
<dbReference type="Gene3D" id="3.10.290.10">
    <property type="entry name" value="RNA-binding S4 domain"/>
    <property type="match status" value="1"/>
</dbReference>
<keyword evidence="3" id="KW-1185">Reference proteome</keyword>
<reference evidence="2 3" key="1">
    <citation type="submission" date="2019-03" db="EMBL/GenBank/DDBJ databases">
        <title>Genomic Encyclopedia of Archaeal and Bacterial Type Strains, Phase II (KMG-II): from individual species to whole genera.</title>
        <authorList>
            <person name="Goeker M."/>
        </authorList>
    </citation>
    <scope>NUCLEOTIDE SEQUENCE [LARGE SCALE GENOMIC DNA]</scope>
    <source>
        <strain evidence="2 3">ATCC 700618</strain>
    </source>
</reference>
<dbReference type="OrthoDB" id="384916at2"/>
<dbReference type="CDD" id="cd00165">
    <property type="entry name" value="S4"/>
    <property type="match status" value="1"/>
</dbReference>
<dbReference type="RefSeq" id="WP_094254668.1">
    <property type="nucleotide sequence ID" value="NZ_NNCE01000004.1"/>
</dbReference>
<keyword evidence="1" id="KW-0694">RNA-binding</keyword>
<dbReference type="GO" id="GO:0003723">
    <property type="term" value="F:RNA binding"/>
    <property type="evidence" value="ECO:0007669"/>
    <property type="project" value="UniProtKB-KW"/>
</dbReference>
<dbReference type="SUPFAM" id="SSF55174">
    <property type="entry name" value="Alpha-L RNA-binding motif"/>
    <property type="match status" value="1"/>
</dbReference>
<evidence type="ECO:0000313" key="2">
    <source>
        <dbReference type="EMBL" id="TDO19867.1"/>
    </source>
</evidence>
<dbReference type="Proteomes" id="UP000295518">
    <property type="component" value="Unassembled WGS sequence"/>
</dbReference>
<dbReference type="PROSITE" id="PS50889">
    <property type="entry name" value="S4"/>
    <property type="match status" value="1"/>
</dbReference>
<dbReference type="AlphaFoldDB" id="A0A4R6IE19"/>
<evidence type="ECO:0000256" key="1">
    <source>
        <dbReference type="PROSITE-ProRule" id="PRU00182"/>
    </source>
</evidence>
<name>A0A4R6IE19_9MOLU</name>
<dbReference type="InterPro" id="IPR036986">
    <property type="entry name" value="S4_RNA-bd_sf"/>
</dbReference>
<organism evidence="2 3">
    <name type="scientific">Mycoplasma testudineum</name>
    <dbReference type="NCBI Taxonomy" id="244584"/>
    <lineage>
        <taxon>Bacteria</taxon>
        <taxon>Bacillati</taxon>
        <taxon>Mycoplasmatota</taxon>
        <taxon>Mollicutes</taxon>
        <taxon>Mycoplasmataceae</taxon>
        <taxon>Mycoplasma</taxon>
    </lineage>
</organism>
<proteinExistence type="predicted"/>